<dbReference type="InterPro" id="IPR020897">
    <property type="entry name" value="Synapsin_pre-ATP-grasp_dom"/>
</dbReference>
<feature type="compositionally biased region" description="Polar residues" evidence="5">
    <location>
        <begin position="42"/>
        <end position="51"/>
    </location>
</feature>
<feature type="compositionally biased region" description="Polar residues" evidence="5">
    <location>
        <begin position="65"/>
        <end position="87"/>
    </location>
</feature>
<dbReference type="EMBL" id="CAWYQH010000108">
    <property type="protein sequence ID" value="CAK8688802.1"/>
    <property type="molecule type" value="Genomic_DNA"/>
</dbReference>
<sequence>MASMQSAMNFLKRRFSDNNFNANLPNGYMVDAEEEEEEEQETSGPSSLQSSVASITGKVFPAVQQQAQSNRQNAGQRASTGQQHSGVSTSGGGFFASLASGNPLAALKPDNQDKYKLILVIDDQHTDWSKYFKGRKLHDEYAIKVEQAEFSEISLSGHSFEGTTVDINCLRNGHRVVKSFKPDFLLIRQAARSMAAGEDFCNLIIGLKYGGVPSVNSLHSQYNFMDKPWTFSQLIRIQKKLGYEKFPVIEQTYYPSHKQMVTNLIFTTI</sequence>
<dbReference type="InterPro" id="IPR020898">
    <property type="entry name" value="Synapsin_ATP-bd_dom"/>
</dbReference>
<dbReference type="Pfam" id="PF10581">
    <property type="entry name" value="Synapsin_N"/>
    <property type="match status" value="1"/>
</dbReference>
<feature type="region of interest" description="Disordered" evidence="5">
    <location>
        <begin position="65"/>
        <end position="88"/>
    </location>
</feature>
<comment type="similarity">
    <text evidence="1">Belongs to the synapsin family.</text>
</comment>
<dbReference type="SUPFAM" id="SSF52440">
    <property type="entry name" value="PreATP-grasp domain"/>
    <property type="match status" value="1"/>
</dbReference>
<accession>A0ABP0GAL0</accession>
<dbReference type="InterPro" id="IPR016185">
    <property type="entry name" value="PreATP-grasp_dom_sf"/>
</dbReference>
<keyword evidence="2" id="KW-0597">Phosphoprotein</keyword>
<dbReference type="PRINTS" id="PR01368">
    <property type="entry name" value="SYNAPSIN"/>
</dbReference>
<comment type="caution">
    <text evidence="8">The sequence shown here is derived from an EMBL/GenBank/DDBJ whole genome shotgun (WGS) entry which is preliminary data.</text>
</comment>
<feature type="domain" description="Synapsin ATP-binding" evidence="7">
    <location>
        <begin position="216"/>
        <end position="266"/>
    </location>
</feature>
<dbReference type="PANTHER" id="PTHR10841">
    <property type="entry name" value="SYNAPSIN"/>
    <property type="match status" value="1"/>
</dbReference>
<evidence type="ECO:0000256" key="5">
    <source>
        <dbReference type="SAM" id="MobiDB-lite"/>
    </source>
</evidence>
<evidence type="ECO:0000256" key="4">
    <source>
        <dbReference type="ARBA" id="ARBA00034103"/>
    </source>
</evidence>
<feature type="domain" description="Synapsin pre-ATP-grasp" evidence="6">
    <location>
        <begin position="112"/>
        <end position="214"/>
    </location>
</feature>
<evidence type="ECO:0000313" key="9">
    <source>
        <dbReference type="Proteomes" id="UP001642483"/>
    </source>
</evidence>
<gene>
    <name evidence="8" type="ORF">CVLEPA_LOCUS20774</name>
</gene>
<dbReference type="InterPro" id="IPR001359">
    <property type="entry name" value="Synapsin"/>
</dbReference>
<dbReference type="InterPro" id="IPR019736">
    <property type="entry name" value="Synapsin_P_site"/>
</dbReference>
<dbReference type="Pfam" id="PF02750">
    <property type="entry name" value="Synapsin_C"/>
    <property type="match status" value="1"/>
</dbReference>
<evidence type="ECO:0000256" key="3">
    <source>
        <dbReference type="ARBA" id="ARBA00023018"/>
    </source>
</evidence>
<evidence type="ECO:0000313" key="8">
    <source>
        <dbReference type="EMBL" id="CAK8688802.1"/>
    </source>
</evidence>
<dbReference type="Gene3D" id="3.40.50.20">
    <property type="match status" value="1"/>
</dbReference>
<comment type="subcellular location">
    <subcellularLocation>
        <location evidence="4">Synapse</location>
    </subcellularLocation>
</comment>
<evidence type="ECO:0000256" key="1">
    <source>
        <dbReference type="ARBA" id="ARBA00008243"/>
    </source>
</evidence>
<reference evidence="8 9" key="1">
    <citation type="submission" date="2024-02" db="EMBL/GenBank/DDBJ databases">
        <authorList>
            <person name="Daric V."/>
            <person name="Darras S."/>
        </authorList>
    </citation>
    <scope>NUCLEOTIDE SEQUENCE [LARGE SCALE GENOMIC DNA]</scope>
</reference>
<keyword evidence="3" id="KW-0770">Synapse</keyword>
<evidence type="ECO:0008006" key="10">
    <source>
        <dbReference type="Google" id="ProtNLM"/>
    </source>
</evidence>
<feature type="compositionally biased region" description="Acidic residues" evidence="5">
    <location>
        <begin position="32"/>
        <end position="41"/>
    </location>
</feature>
<organism evidence="8 9">
    <name type="scientific">Clavelina lepadiformis</name>
    <name type="common">Light-bulb sea squirt</name>
    <name type="synonym">Ascidia lepadiformis</name>
    <dbReference type="NCBI Taxonomy" id="159417"/>
    <lineage>
        <taxon>Eukaryota</taxon>
        <taxon>Metazoa</taxon>
        <taxon>Chordata</taxon>
        <taxon>Tunicata</taxon>
        <taxon>Ascidiacea</taxon>
        <taxon>Aplousobranchia</taxon>
        <taxon>Clavelinidae</taxon>
        <taxon>Clavelina</taxon>
    </lineage>
</organism>
<evidence type="ECO:0000259" key="6">
    <source>
        <dbReference type="Pfam" id="PF02078"/>
    </source>
</evidence>
<evidence type="ECO:0000256" key="2">
    <source>
        <dbReference type="ARBA" id="ARBA00022553"/>
    </source>
</evidence>
<protein>
    <recommendedName>
        <fullName evidence="10">Synapsin-1</fullName>
    </recommendedName>
</protein>
<keyword evidence="9" id="KW-1185">Reference proteome</keyword>
<dbReference type="Proteomes" id="UP001642483">
    <property type="component" value="Unassembled WGS sequence"/>
</dbReference>
<dbReference type="Pfam" id="PF02078">
    <property type="entry name" value="Synapsin"/>
    <property type="match status" value="1"/>
</dbReference>
<proteinExistence type="inferred from homology"/>
<name>A0ABP0GAL0_CLALP</name>
<feature type="region of interest" description="Disordered" evidence="5">
    <location>
        <begin position="32"/>
        <end position="51"/>
    </location>
</feature>
<dbReference type="PANTHER" id="PTHR10841:SF17">
    <property type="entry name" value="SYNAPSIN"/>
    <property type="match status" value="1"/>
</dbReference>
<dbReference type="SUPFAM" id="SSF56059">
    <property type="entry name" value="Glutathione synthetase ATP-binding domain-like"/>
    <property type="match status" value="1"/>
</dbReference>
<evidence type="ECO:0000259" key="7">
    <source>
        <dbReference type="Pfam" id="PF02750"/>
    </source>
</evidence>